<organism evidence="2 3">
    <name type="scientific">Pseudothauera nasutitermitis</name>
    <dbReference type="NCBI Taxonomy" id="2565930"/>
    <lineage>
        <taxon>Bacteria</taxon>
        <taxon>Pseudomonadati</taxon>
        <taxon>Pseudomonadota</taxon>
        <taxon>Betaproteobacteria</taxon>
        <taxon>Rhodocyclales</taxon>
        <taxon>Zoogloeaceae</taxon>
        <taxon>Pseudothauera</taxon>
    </lineage>
</organism>
<comment type="caution">
    <text evidence="2">The sequence shown here is derived from an EMBL/GenBank/DDBJ whole genome shotgun (WGS) entry which is preliminary data.</text>
</comment>
<dbReference type="GO" id="GO:0004029">
    <property type="term" value="F:aldehyde dehydrogenase (NAD+) activity"/>
    <property type="evidence" value="ECO:0007669"/>
    <property type="project" value="TreeGrafter"/>
</dbReference>
<keyword evidence="3" id="KW-1185">Reference proteome</keyword>
<dbReference type="AlphaFoldDB" id="A0A4S4AW64"/>
<dbReference type="Proteomes" id="UP000308430">
    <property type="component" value="Unassembled WGS sequence"/>
</dbReference>
<dbReference type="RefSeq" id="WP_136349021.1">
    <property type="nucleotide sequence ID" value="NZ_SSOC01000005.1"/>
</dbReference>
<feature type="domain" description="NAD-dependent epimerase/dehydratase" evidence="1">
    <location>
        <begin position="25"/>
        <end position="211"/>
    </location>
</feature>
<dbReference type="OrthoDB" id="9808276at2"/>
<dbReference type="InterPro" id="IPR036291">
    <property type="entry name" value="NAD(P)-bd_dom_sf"/>
</dbReference>
<dbReference type="Gene3D" id="3.40.50.720">
    <property type="entry name" value="NAD(P)-binding Rossmann-like Domain"/>
    <property type="match status" value="1"/>
</dbReference>
<dbReference type="Pfam" id="PF01370">
    <property type="entry name" value="Epimerase"/>
    <property type="match status" value="1"/>
</dbReference>
<reference evidence="2 3" key="1">
    <citation type="submission" date="2019-04" db="EMBL/GenBank/DDBJ databases">
        <title>Azoarcus nasutitermitis sp. nov. isolated from termite nest.</title>
        <authorList>
            <person name="Lin S.-Y."/>
            <person name="Hameed A."/>
            <person name="Hsu Y.-H."/>
            <person name="Young C.-C."/>
        </authorList>
    </citation>
    <scope>NUCLEOTIDE SEQUENCE [LARGE SCALE GENOMIC DNA]</scope>
    <source>
        <strain evidence="2 3">CC-YHH838</strain>
    </source>
</reference>
<accession>A0A4S4AW64</accession>
<dbReference type="InterPro" id="IPR001509">
    <property type="entry name" value="Epimerase_deHydtase"/>
</dbReference>
<protein>
    <submittedName>
        <fullName evidence="2">NAD-dependent epimerase/dehydratase family protein</fullName>
    </submittedName>
</protein>
<dbReference type="PANTHER" id="PTHR48079:SF6">
    <property type="entry name" value="NAD(P)-BINDING DOMAIN-CONTAINING PROTEIN-RELATED"/>
    <property type="match status" value="1"/>
</dbReference>
<name>A0A4S4AW64_9RHOO</name>
<evidence type="ECO:0000259" key="1">
    <source>
        <dbReference type="Pfam" id="PF01370"/>
    </source>
</evidence>
<evidence type="ECO:0000313" key="3">
    <source>
        <dbReference type="Proteomes" id="UP000308430"/>
    </source>
</evidence>
<gene>
    <name evidence="2" type="ORF">E6C76_14870</name>
</gene>
<dbReference type="SUPFAM" id="SSF51735">
    <property type="entry name" value="NAD(P)-binding Rossmann-fold domains"/>
    <property type="match status" value="1"/>
</dbReference>
<dbReference type="InterPro" id="IPR051783">
    <property type="entry name" value="NAD(P)-dependent_oxidoreduct"/>
</dbReference>
<sequence length="296" mass="32868">MKNVLIVGCGDVARRAIPWLVRRFRVFALVRDPSTAATLRALGARPLFGDLDQPRSLARLAGMADMLLHFAPPPGEGLADPRTAHLLAALARRRSIPQRIVYISTTGVYGDCAGQRIDETHPRQARTPRARRRVDAENRLRAFGRRHGVRLGVLRAPGIYAADRLPLERLRRGDPVLLAGEDVHTNHIHAEDLAWLACVALFRARGGRAYNAVDDTHMKMGDYFDLVADTFGLVRPPRLPRAQIAERLSPATLSFMSESRVLSNQRLRRELRTHLRHPSVRDGLRAALADAGLPAA</sequence>
<proteinExistence type="predicted"/>
<dbReference type="PANTHER" id="PTHR48079">
    <property type="entry name" value="PROTEIN YEEZ"/>
    <property type="match status" value="1"/>
</dbReference>
<dbReference type="EMBL" id="SSOC01000005">
    <property type="protein sequence ID" value="THF63860.1"/>
    <property type="molecule type" value="Genomic_DNA"/>
</dbReference>
<dbReference type="GO" id="GO:0005737">
    <property type="term" value="C:cytoplasm"/>
    <property type="evidence" value="ECO:0007669"/>
    <property type="project" value="TreeGrafter"/>
</dbReference>
<evidence type="ECO:0000313" key="2">
    <source>
        <dbReference type="EMBL" id="THF63860.1"/>
    </source>
</evidence>